<organism evidence="1 2">
    <name type="scientific">Mycena rosella</name>
    <name type="common">Pink bonnet</name>
    <name type="synonym">Agaricus rosellus</name>
    <dbReference type="NCBI Taxonomy" id="1033263"/>
    <lineage>
        <taxon>Eukaryota</taxon>
        <taxon>Fungi</taxon>
        <taxon>Dikarya</taxon>
        <taxon>Basidiomycota</taxon>
        <taxon>Agaricomycotina</taxon>
        <taxon>Agaricomycetes</taxon>
        <taxon>Agaricomycetidae</taxon>
        <taxon>Agaricales</taxon>
        <taxon>Marasmiineae</taxon>
        <taxon>Mycenaceae</taxon>
        <taxon>Mycena</taxon>
    </lineage>
</organism>
<dbReference type="EMBL" id="JARKIE010000096">
    <property type="protein sequence ID" value="KAJ7686383.1"/>
    <property type="molecule type" value="Genomic_DNA"/>
</dbReference>
<proteinExistence type="predicted"/>
<keyword evidence="2" id="KW-1185">Reference proteome</keyword>
<name>A0AAD7GG29_MYCRO</name>
<gene>
    <name evidence="1" type="ORF">B0H17DRAFT_1136935</name>
</gene>
<protein>
    <submittedName>
        <fullName evidence="1">Uncharacterized protein</fullName>
    </submittedName>
</protein>
<evidence type="ECO:0000313" key="2">
    <source>
        <dbReference type="Proteomes" id="UP001221757"/>
    </source>
</evidence>
<dbReference type="AlphaFoldDB" id="A0AAD7GG29"/>
<evidence type="ECO:0000313" key="1">
    <source>
        <dbReference type="EMBL" id="KAJ7686383.1"/>
    </source>
</evidence>
<reference evidence="1" key="1">
    <citation type="submission" date="2023-03" db="EMBL/GenBank/DDBJ databases">
        <title>Massive genome expansion in bonnet fungi (Mycena s.s.) driven by repeated elements and novel gene families across ecological guilds.</title>
        <authorList>
            <consortium name="Lawrence Berkeley National Laboratory"/>
            <person name="Harder C.B."/>
            <person name="Miyauchi S."/>
            <person name="Viragh M."/>
            <person name="Kuo A."/>
            <person name="Thoen E."/>
            <person name="Andreopoulos B."/>
            <person name="Lu D."/>
            <person name="Skrede I."/>
            <person name="Drula E."/>
            <person name="Henrissat B."/>
            <person name="Morin E."/>
            <person name="Kohler A."/>
            <person name="Barry K."/>
            <person name="LaButti K."/>
            <person name="Morin E."/>
            <person name="Salamov A."/>
            <person name="Lipzen A."/>
            <person name="Mereny Z."/>
            <person name="Hegedus B."/>
            <person name="Baldrian P."/>
            <person name="Stursova M."/>
            <person name="Weitz H."/>
            <person name="Taylor A."/>
            <person name="Grigoriev I.V."/>
            <person name="Nagy L.G."/>
            <person name="Martin F."/>
            <person name="Kauserud H."/>
        </authorList>
    </citation>
    <scope>NUCLEOTIDE SEQUENCE</scope>
    <source>
        <strain evidence="1">CBHHK067</strain>
    </source>
</reference>
<accession>A0AAD7GG29</accession>
<dbReference type="Proteomes" id="UP001221757">
    <property type="component" value="Unassembled WGS sequence"/>
</dbReference>
<sequence length="126" mass="14079">MTELSQLRLALESRFIFSDSASECFQYDTPCNAQCVQFRSVSSEGTIGTGLYALAVILNRRQTDVSEHKVGDLVRVQAFLYRRDGYEHQTLVKVSSNGTRCRTMRAETTVVLSQLETQEISGCCVA</sequence>
<comment type="caution">
    <text evidence="1">The sequence shown here is derived from an EMBL/GenBank/DDBJ whole genome shotgun (WGS) entry which is preliminary data.</text>
</comment>